<dbReference type="InterPro" id="IPR001584">
    <property type="entry name" value="Integrase_cat-core"/>
</dbReference>
<dbReference type="Proteomes" id="UP000464735">
    <property type="component" value="Chromosome"/>
</dbReference>
<evidence type="ECO:0000313" key="3">
    <source>
        <dbReference type="Proteomes" id="UP000464735"/>
    </source>
</evidence>
<dbReference type="AlphaFoldDB" id="A0AAJ4EI13"/>
<dbReference type="PROSITE" id="PS50994">
    <property type="entry name" value="INTEGRASE"/>
    <property type="match status" value="1"/>
</dbReference>
<dbReference type="GeneID" id="54238076"/>
<reference evidence="2 3" key="1">
    <citation type="submission" date="2019-11" db="EMBL/GenBank/DDBJ databases">
        <title>Whole genome sequencing and comparative genomics analyses of five strains of Spiroplasma citri.</title>
        <authorList>
            <person name="Yokomi R."/>
            <person name="Chen J."/>
            <person name="Rattner R."/>
            <person name="Vidalakis G."/>
        </authorList>
    </citation>
    <scope>NUCLEOTIDE SEQUENCE [LARGE SCALE GENOMIC DNA]</scope>
    <source>
        <strain evidence="2 3">BR12</strain>
    </source>
</reference>
<protein>
    <submittedName>
        <fullName evidence="2">ISNCY family transposase</fullName>
    </submittedName>
</protein>
<accession>A0AAJ4EI13</accession>
<dbReference type="NCBIfam" id="NF033594">
    <property type="entry name" value="transpos_ISNCY_2"/>
    <property type="match status" value="1"/>
</dbReference>
<dbReference type="EMBL" id="CP046368">
    <property type="protein sequence ID" value="QIA68192.1"/>
    <property type="molecule type" value="Genomic_DNA"/>
</dbReference>
<dbReference type="InterPro" id="IPR047797">
    <property type="entry name" value="ISNCY_transpos"/>
</dbReference>
<dbReference type="GO" id="GO:0015074">
    <property type="term" value="P:DNA integration"/>
    <property type="evidence" value="ECO:0007669"/>
    <property type="project" value="InterPro"/>
</dbReference>
<dbReference type="SUPFAM" id="SSF53098">
    <property type="entry name" value="Ribonuclease H-like"/>
    <property type="match status" value="1"/>
</dbReference>
<organism evidence="2 3">
    <name type="scientific">Spiroplasma citri</name>
    <dbReference type="NCBI Taxonomy" id="2133"/>
    <lineage>
        <taxon>Bacteria</taxon>
        <taxon>Bacillati</taxon>
        <taxon>Mycoplasmatota</taxon>
        <taxon>Mollicutes</taxon>
        <taxon>Entomoplasmatales</taxon>
        <taxon>Spiroplasmataceae</taxon>
        <taxon>Spiroplasma</taxon>
    </lineage>
</organism>
<dbReference type="Gene3D" id="3.30.420.10">
    <property type="entry name" value="Ribonuclease H-like superfamily/Ribonuclease H"/>
    <property type="match status" value="1"/>
</dbReference>
<feature type="domain" description="Integrase catalytic" evidence="1">
    <location>
        <begin position="126"/>
        <end position="316"/>
    </location>
</feature>
<name>A0AAJ4EI13_SPICI</name>
<dbReference type="InterPro" id="IPR036397">
    <property type="entry name" value="RNaseH_sf"/>
</dbReference>
<dbReference type="PANTHER" id="PTHR35004:SF7">
    <property type="entry name" value="INTEGRASE PROTEIN"/>
    <property type="match status" value="1"/>
</dbReference>
<proteinExistence type="predicted"/>
<evidence type="ECO:0000259" key="1">
    <source>
        <dbReference type="PROSITE" id="PS50994"/>
    </source>
</evidence>
<gene>
    <name evidence="2" type="ORF">GL298_00685</name>
</gene>
<evidence type="ECO:0000313" key="2">
    <source>
        <dbReference type="EMBL" id="QIA68192.1"/>
    </source>
</evidence>
<dbReference type="PANTHER" id="PTHR35004">
    <property type="entry name" value="TRANSPOSASE RV3428C-RELATED"/>
    <property type="match status" value="1"/>
</dbReference>
<dbReference type="InterPro" id="IPR012337">
    <property type="entry name" value="RNaseH-like_sf"/>
</dbReference>
<sequence>MNNDRKNKYKTIGKVINNEITKKRAAKILDLSIRKIEQLMKIYDTQNMTSFAHHSRGRTAYNKTKPEICENILNLYKTKYIDFNFIHFKEKLLENEKIKISYSVLYNLMSLNQIKSPRKQKLRKKDKSHPLRECRKCFGELLQADASEHLWLGIKHPKIFLRGAIDDATNTAVGLYFNYQETLNGYYNVLYQILKNYGIPMEFYTDKRTIFTYQKNNSKNEEKDTFTQFSRCCNELGVEIITTSIPQAKGRIERLWGALQDRLKNELSLAKVTTLEETNKFLKEFLPKFNKHFALPIDYNNSAFVDAPESDKINLLLSITSTRRTGNGSSISYANKKYLAYDNKKLKVFNSKTNVTIINAFDKTLYLKYENKIYNLLEYIPTVKNTEKTLPKSKAHKPKSNHPWTERYTMKQLSIK</sequence>
<dbReference type="RefSeq" id="WP_147076658.1">
    <property type="nucleotide sequence ID" value="NZ_CP013197.1"/>
</dbReference>
<dbReference type="GO" id="GO:0003676">
    <property type="term" value="F:nucleic acid binding"/>
    <property type="evidence" value="ECO:0007669"/>
    <property type="project" value="InterPro"/>
</dbReference>